<dbReference type="eggNOG" id="COG2816">
    <property type="taxonomic scope" value="Bacteria"/>
</dbReference>
<dbReference type="Pfam" id="PF00293">
    <property type="entry name" value="NUDIX"/>
    <property type="match status" value="1"/>
</dbReference>
<dbReference type="Gene3D" id="3.90.79.20">
    <property type="match status" value="1"/>
</dbReference>
<evidence type="ECO:0000313" key="12">
    <source>
        <dbReference type="Proteomes" id="UP000006666"/>
    </source>
</evidence>
<dbReference type="Gene3D" id="3.90.79.10">
    <property type="entry name" value="Nucleoside Triphosphate Pyrophosphohydrolase"/>
    <property type="match status" value="1"/>
</dbReference>
<dbReference type="InterPro" id="IPR000086">
    <property type="entry name" value="NUDIX_hydrolase_dom"/>
</dbReference>
<comment type="cofactor">
    <cofactor evidence="1">
        <name>Mg(2+)</name>
        <dbReference type="ChEBI" id="CHEBI:18420"/>
    </cofactor>
</comment>
<organism evidence="11 12">
    <name type="scientific">Kytococcus sedentarius (strain ATCC 14392 / DSM 20547 / JCM 11482 / CCUG 33030 / NBRC 15357 / NCTC 11040 / CCM 314 / 541)</name>
    <name type="common">Micrococcus sedentarius</name>
    <dbReference type="NCBI Taxonomy" id="478801"/>
    <lineage>
        <taxon>Bacteria</taxon>
        <taxon>Bacillati</taxon>
        <taxon>Actinomycetota</taxon>
        <taxon>Actinomycetes</taxon>
        <taxon>Micrococcales</taxon>
        <taxon>Kytococcaceae</taxon>
        <taxon>Kytococcus</taxon>
    </lineage>
</organism>
<sequence>MDGRPGWHRDGAHHRLWVTAGGSVAMVGEDSPRVLWQHAPAGSLAADLDEDGAPDGVEVFLGQGARGPLVAVVVPDEESLTLPEGAAWQDLKVVGTGLSEDDRQAAMTAVALARWHQRHRYSPTTGEETEVVASGWVRRDSSGQLHFPRTDTAVIMAVVDDRDRLLLARGSTWPQGRLSVLAGFVEPGETLEEAVAREVYEEVSVEVADVRYFGSQPWPFPASLMVGFTAQAGAQPDTIEPMALERDEIAQARWFSRQELAEALTAREVGLPGPFSIARRLIEHWYGGPLPVAQELRGSVRG</sequence>
<evidence type="ECO:0000259" key="10">
    <source>
        <dbReference type="PROSITE" id="PS51462"/>
    </source>
</evidence>
<keyword evidence="7" id="KW-0460">Magnesium</keyword>
<keyword evidence="5" id="KW-0479">Metal-binding</keyword>
<dbReference type="InterPro" id="IPR015375">
    <property type="entry name" value="NADH_PPase-like_N"/>
</dbReference>
<dbReference type="SUPFAM" id="SSF55811">
    <property type="entry name" value="Nudix"/>
    <property type="match status" value="1"/>
</dbReference>
<dbReference type="GO" id="GO:0006742">
    <property type="term" value="P:NADP+ catabolic process"/>
    <property type="evidence" value="ECO:0007669"/>
    <property type="project" value="TreeGrafter"/>
</dbReference>
<dbReference type="EMBL" id="CP001686">
    <property type="protein sequence ID" value="ACV06916.1"/>
    <property type="molecule type" value="Genomic_DNA"/>
</dbReference>
<evidence type="ECO:0000256" key="9">
    <source>
        <dbReference type="ARBA" id="ARBA00023679"/>
    </source>
</evidence>
<dbReference type="InterPro" id="IPR049734">
    <property type="entry name" value="NudC-like_C"/>
</dbReference>
<evidence type="ECO:0000256" key="8">
    <source>
        <dbReference type="ARBA" id="ARBA00023027"/>
    </source>
</evidence>
<evidence type="ECO:0000256" key="5">
    <source>
        <dbReference type="ARBA" id="ARBA00022723"/>
    </source>
</evidence>
<dbReference type="GO" id="GO:0046872">
    <property type="term" value="F:metal ion binding"/>
    <property type="evidence" value="ECO:0007669"/>
    <property type="project" value="UniProtKB-KW"/>
</dbReference>
<dbReference type="InterPro" id="IPR015797">
    <property type="entry name" value="NUDIX_hydrolase-like_dom_sf"/>
</dbReference>
<keyword evidence="8" id="KW-0520">NAD</keyword>
<protein>
    <recommendedName>
        <fullName evidence="4">NAD(+) diphosphatase</fullName>
        <ecNumber evidence="4">3.6.1.22</ecNumber>
    </recommendedName>
</protein>
<dbReference type="HOGENOM" id="CLU_037162_0_4_11"/>
<dbReference type="PANTHER" id="PTHR42904:SF6">
    <property type="entry name" value="NAD-CAPPED RNA HYDROLASE NUDT12"/>
    <property type="match status" value="1"/>
</dbReference>
<gene>
    <name evidence="11" type="ordered locus">Ksed_19160</name>
</gene>
<dbReference type="PROSITE" id="PS51462">
    <property type="entry name" value="NUDIX"/>
    <property type="match status" value="1"/>
</dbReference>
<dbReference type="KEGG" id="kse:Ksed_19160"/>
<dbReference type="GO" id="GO:0005829">
    <property type="term" value="C:cytosol"/>
    <property type="evidence" value="ECO:0007669"/>
    <property type="project" value="TreeGrafter"/>
</dbReference>
<dbReference type="Proteomes" id="UP000006666">
    <property type="component" value="Chromosome"/>
</dbReference>
<evidence type="ECO:0000256" key="2">
    <source>
        <dbReference type="ARBA" id="ARBA00001947"/>
    </source>
</evidence>
<dbReference type="STRING" id="478801.Ksed_19160"/>
<dbReference type="InterPro" id="IPR050241">
    <property type="entry name" value="NAD-cap_RNA_hydrolase_NudC"/>
</dbReference>
<dbReference type="PANTHER" id="PTHR42904">
    <property type="entry name" value="NUDIX HYDROLASE, NUDC SUBFAMILY"/>
    <property type="match status" value="1"/>
</dbReference>
<dbReference type="CDD" id="cd03429">
    <property type="entry name" value="NUDIX_NADH_pyrophosphatase_Nudt13"/>
    <property type="match status" value="1"/>
</dbReference>
<comment type="similarity">
    <text evidence="3">Belongs to the Nudix hydrolase family. NudC subfamily.</text>
</comment>
<dbReference type="EC" id="3.6.1.22" evidence="4"/>
<keyword evidence="6" id="KW-0378">Hydrolase</keyword>
<comment type="catalytic activity">
    <reaction evidence="9">
        <text>a 5'-end NAD(+)-phospho-ribonucleoside in mRNA + H2O = a 5'-end phospho-adenosine-phospho-ribonucleoside in mRNA + beta-nicotinamide D-ribonucleotide + 2 H(+)</text>
        <dbReference type="Rhea" id="RHEA:60876"/>
        <dbReference type="Rhea" id="RHEA-COMP:15698"/>
        <dbReference type="Rhea" id="RHEA-COMP:15719"/>
        <dbReference type="ChEBI" id="CHEBI:14649"/>
        <dbReference type="ChEBI" id="CHEBI:15377"/>
        <dbReference type="ChEBI" id="CHEBI:15378"/>
        <dbReference type="ChEBI" id="CHEBI:144029"/>
        <dbReference type="ChEBI" id="CHEBI:144051"/>
    </reaction>
    <physiologicalReaction direction="left-to-right" evidence="9">
        <dbReference type="Rhea" id="RHEA:60877"/>
    </physiologicalReaction>
</comment>
<name>C7NJY4_KYTSD</name>
<evidence type="ECO:0000256" key="3">
    <source>
        <dbReference type="ARBA" id="ARBA00009595"/>
    </source>
</evidence>
<dbReference type="GO" id="GO:0035529">
    <property type="term" value="F:NADH pyrophosphatase activity"/>
    <property type="evidence" value="ECO:0007669"/>
    <property type="project" value="TreeGrafter"/>
</dbReference>
<dbReference type="GO" id="GO:0019677">
    <property type="term" value="P:NAD+ catabolic process"/>
    <property type="evidence" value="ECO:0007669"/>
    <property type="project" value="TreeGrafter"/>
</dbReference>
<comment type="cofactor">
    <cofactor evidence="2">
        <name>Zn(2+)</name>
        <dbReference type="ChEBI" id="CHEBI:29105"/>
    </cofactor>
</comment>
<evidence type="ECO:0000256" key="7">
    <source>
        <dbReference type="ARBA" id="ARBA00022842"/>
    </source>
</evidence>
<accession>C7NJY4</accession>
<evidence type="ECO:0000313" key="11">
    <source>
        <dbReference type="EMBL" id="ACV06916.1"/>
    </source>
</evidence>
<feature type="domain" description="Nudix hydrolase" evidence="10">
    <location>
        <begin position="148"/>
        <end position="278"/>
    </location>
</feature>
<keyword evidence="12" id="KW-1185">Reference proteome</keyword>
<reference evidence="11 12" key="1">
    <citation type="journal article" date="2009" name="Stand. Genomic Sci.">
        <title>Complete genome sequence of Kytococcus sedentarius type strain (541).</title>
        <authorList>
            <person name="Sims D."/>
            <person name="Brettin T."/>
            <person name="Detter J.C."/>
            <person name="Han C."/>
            <person name="Lapidus A."/>
            <person name="Copeland A."/>
            <person name="Glavina Del Rio T."/>
            <person name="Nolan M."/>
            <person name="Chen F."/>
            <person name="Lucas S."/>
            <person name="Tice H."/>
            <person name="Cheng J.F."/>
            <person name="Bruce D."/>
            <person name="Goodwin L."/>
            <person name="Pitluck S."/>
            <person name="Ovchinnikova G."/>
            <person name="Pati A."/>
            <person name="Ivanova N."/>
            <person name="Mavrommatis K."/>
            <person name="Chen A."/>
            <person name="Palaniappan K."/>
            <person name="D'haeseleer P."/>
            <person name="Chain P."/>
            <person name="Bristow J."/>
            <person name="Eisen J.A."/>
            <person name="Markowitz V."/>
            <person name="Hugenholtz P."/>
            <person name="Schneider S."/>
            <person name="Goker M."/>
            <person name="Pukall R."/>
            <person name="Kyrpides N.C."/>
            <person name="Klenk H.P."/>
        </authorList>
    </citation>
    <scope>NUCLEOTIDE SEQUENCE [LARGE SCALE GENOMIC DNA]</scope>
    <source>
        <strain evidence="12">ATCC 14392 / DSM 20547 / JCM 11482 / CCUG 33030 / NBRC 15357 / NCTC 11040 / CCM 314 / 541</strain>
    </source>
</reference>
<dbReference type="Pfam" id="PF09296">
    <property type="entry name" value="NUDIX-like"/>
    <property type="match status" value="1"/>
</dbReference>
<proteinExistence type="inferred from homology"/>
<dbReference type="NCBIfam" id="NF001299">
    <property type="entry name" value="PRK00241.1"/>
    <property type="match status" value="1"/>
</dbReference>
<dbReference type="AlphaFoldDB" id="C7NJY4"/>
<evidence type="ECO:0000256" key="1">
    <source>
        <dbReference type="ARBA" id="ARBA00001946"/>
    </source>
</evidence>
<evidence type="ECO:0000256" key="4">
    <source>
        <dbReference type="ARBA" id="ARBA00012381"/>
    </source>
</evidence>
<evidence type="ECO:0000256" key="6">
    <source>
        <dbReference type="ARBA" id="ARBA00022801"/>
    </source>
</evidence>